<dbReference type="InterPro" id="IPR020084">
    <property type="entry name" value="NUDIX_hydrolase_CS"/>
</dbReference>
<dbReference type="SUPFAM" id="SSF55811">
    <property type="entry name" value="Nudix"/>
    <property type="match status" value="1"/>
</dbReference>
<name>A0A1Q8E908_9STRE</name>
<keyword evidence="3" id="KW-0460">Magnesium</keyword>
<dbReference type="Pfam" id="PF00293">
    <property type="entry name" value="NUDIX"/>
    <property type="match status" value="1"/>
</dbReference>
<feature type="domain" description="Nudix hydrolase" evidence="4">
    <location>
        <begin position="1"/>
        <end position="136"/>
    </location>
</feature>
<dbReference type="PANTHER" id="PTHR43046:SF12">
    <property type="entry name" value="GDP-MANNOSE MANNOSYL HYDROLASE"/>
    <property type="match status" value="1"/>
</dbReference>
<accession>A0A1Q8E908</accession>
<organism evidence="5 6">
    <name type="scientific">Streptococcus cuniculi</name>
    <dbReference type="NCBI Taxonomy" id="1432788"/>
    <lineage>
        <taxon>Bacteria</taxon>
        <taxon>Bacillati</taxon>
        <taxon>Bacillota</taxon>
        <taxon>Bacilli</taxon>
        <taxon>Lactobacillales</taxon>
        <taxon>Streptococcaceae</taxon>
        <taxon>Streptococcus</taxon>
    </lineage>
</organism>
<keyword evidence="2" id="KW-0378">Hydrolase</keyword>
<dbReference type="InterPro" id="IPR000086">
    <property type="entry name" value="NUDIX_hydrolase_dom"/>
</dbReference>
<dbReference type="GO" id="GO:0016787">
    <property type="term" value="F:hydrolase activity"/>
    <property type="evidence" value="ECO:0007669"/>
    <property type="project" value="UniProtKB-KW"/>
</dbReference>
<dbReference type="PROSITE" id="PS51462">
    <property type="entry name" value="NUDIX"/>
    <property type="match status" value="1"/>
</dbReference>
<evidence type="ECO:0000313" key="6">
    <source>
        <dbReference type="Proteomes" id="UP000186890"/>
    </source>
</evidence>
<evidence type="ECO:0000256" key="2">
    <source>
        <dbReference type="ARBA" id="ARBA00022801"/>
    </source>
</evidence>
<sequence length="141" mass="15962">MSVKLIAHALIQDKQAYLVIKRSVTKRGQANVYPNYWDIPGGGVEQGELPRAAALRETLEEANQAITITGILHEDSQFDCQKQTVFTRLVYAAHLKEERPVLLDPEEHADFRWIESLEELEGEQIVPYLYSLIPTISGNSQ</sequence>
<evidence type="ECO:0000256" key="3">
    <source>
        <dbReference type="ARBA" id="ARBA00022842"/>
    </source>
</evidence>
<protein>
    <submittedName>
        <fullName evidence="5">DNA mismatch repair protein MutT</fullName>
    </submittedName>
</protein>
<evidence type="ECO:0000256" key="1">
    <source>
        <dbReference type="ARBA" id="ARBA00001946"/>
    </source>
</evidence>
<evidence type="ECO:0000313" key="5">
    <source>
        <dbReference type="EMBL" id="OLF48281.1"/>
    </source>
</evidence>
<dbReference type="PROSITE" id="PS00893">
    <property type="entry name" value="NUDIX_BOX"/>
    <property type="match status" value="1"/>
</dbReference>
<dbReference type="EMBL" id="MSJM01000003">
    <property type="protein sequence ID" value="OLF48281.1"/>
    <property type="molecule type" value="Genomic_DNA"/>
</dbReference>
<proteinExistence type="predicted"/>
<evidence type="ECO:0000259" key="4">
    <source>
        <dbReference type="PROSITE" id="PS51462"/>
    </source>
</evidence>
<reference evidence="6" key="1">
    <citation type="submission" date="2016-12" db="EMBL/GenBank/DDBJ databases">
        <authorList>
            <person name="Gulvik C.A."/>
        </authorList>
    </citation>
    <scope>NUCLEOTIDE SEQUENCE [LARGE SCALE GENOMIC DNA]</scope>
    <source>
        <strain evidence="6">NED12-00049-6B</strain>
    </source>
</reference>
<dbReference type="CDD" id="cd02883">
    <property type="entry name" value="NUDIX_Hydrolase"/>
    <property type="match status" value="1"/>
</dbReference>
<dbReference type="RefSeq" id="WP_075104631.1">
    <property type="nucleotide sequence ID" value="NZ_MSJM01000003.1"/>
</dbReference>
<comment type="caution">
    <text evidence="5">The sequence shown here is derived from an EMBL/GenBank/DDBJ whole genome shotgun (WGS) entry which is preliminary data.</text>
</comment>
<dbReference type="AlphaFoldDB" id="A0A1Q8E908"/>
<dbReference type="Proteomes" id="UP000186890">
    <property type="component" value="Unassembled WGS sequence"/>
</dbReference>
<comment type="cofactor">
    <cofactor evidence="1">
        <name>Mg(2+)</name>
        <dbReference type="ChEBI" id="CHEBI:18420"/>
    </cofactor>
</comment>
<dbReference type="InterPro" id="IPR015797">
    <property type="entry name" value="NUDIX_hydrolase-like_dom_sf"/>
</dbReference>
<dbReference type="OrthoDB" id="9816289at2"/>
<dbReference type="Gene3D" id="3.90.79.10">
    <property type="entry name" value="Nucleoside Triphosphate Pyrophosphohydrolase"/>
    <property type="match status" value="1"/>
</dbReference>
<keyword evidence="6" id="KW-1185">Reference proteome</keyword>
<gene>
    <name evidence="5" type="ORF">BU202_04620</name>
</gene>
<dbReference type="PANTHER" id="PTHR43046">
    <property type="entry name" value="GDP-MANNOSE MANNOSYL HYDROLASE"/>
    <property type="match status" value="1"/>
</dbReference>